<dbReference type="KEGG" id="dsf:UWK_02121"/>
<dbReference type="EMBL" id="CP003985">
    <property type="protein sequence ID" value="AGF78664.1"/>
    <property type="molecule type" value="Genomic_DNA"/>
</dbReference>
<evidence type="ECO:0000313" key="1">
    <source>
        <dbReference type="EMBL" id="AGF78664.1"/>
    </source>
</evidence>
<organism evidence="1 2">
    <name type="scientific">Desulfocapsa sulfexigens (strain DSM 10523 / SB164P1)</name>
    <dbReference type="NCBI Taxonomy" id="1167006"/>
    <lineage>
        <taxon>Bacteria</taxon>
        <taxon>Pseudomonadati</taxon>
        <taxon>Thermodesulfobacteriota</taxon>
        <taxon>Desulfobulbia</taxon>
        <taxon>Desulfobulbales</taxon>
        <taxon>Desulfocapsaceae</taxon>
        <taxon>Desulfocapsa</taxon>
    </lineage>
</organism>
<gene>
    <name evidence="1" type="ordered locus">UWK_02121</name>
</gene>
<reference evidence="2" key="1">
    <citation type="journal article" date="2013" name="Stand. Genomic Sci.">
        <title>Complete genome sequence of Desulfocapsa sulfexigens, a marine deltaproteobacterium specialized in disproportionating inorganic sulfur compounds.</title>
        <authorList>
            <person name="Finster K.W."/>
            <person name="Kjeldsen K.U."/>
            <person name="Kube M."/>
            <person name="Reinhardt R."/>
            <person name="Mussmann M."/>
            <person name="Amann R."/>
            <person name="Schreiber L."/>
        </authorList>
    </citation>
    <scope>NUCLEOTIDE SEQUENCE [LARGE SCALE GENOMIC DNA]</scope>
    <source>
        <strain evidence="2">DSM 10523 / SB164P1</strain>
    </source>
</reference>
<keyword evidence="2" id="KW-1185">Reference proteome</keyword>
<dbReference type="HOGENOM" id="CLU_1812638_0_0_7"/>
<evidence type="ECO:0000313" key="2">
    <source>
        <dbReference type="Proteomes" id="UP000011721"/>
    </source>
</evidence>
<name>M1NG80_DESSD</name>
<accession>M1NG80</accession>
<dbReference type="OrthoDB" id="5509144at2"/>
<dbReference type="AlphaFoldDB" id="M1NG80"/>
<dbReference type="STRING" id="1167006.UWK_02121"/>
<dbReference type="RefSeq" id="WP_015404354.1">
    <property type="nucleotide sequence ID" value="NC_020304.1"/>
</dbReference>
<protein>
    <submittedName>
        <fullName evidence="1">Uncharacterized protein</fullName>
    </submittedName>
</protein>
<sequence length="142" mass="16334">MAKAHISATNATDKTIRAIDRKRERERRFILNKARDNAEEFATLVTQRLIDRNVLEINSVQAVRDSFFSQLKSLPEKDEFDIQMKVAPIRTLVPDPNILSLYLTGYVIEDLIDNPAIEDVFGEDLDVYRAIDSVFKVLRPVQ</sequence>
<dbReference type="eggNOG" id="ENOG502ZBPU">
    <property type="taxonomic scope" value="Bacteria"/>
</dbReference>
<proteinExistence type="predicted"/>
<dbReference type="Proteomes" id="UP000011721">
    <property type="component" value="Chromosome"/>
</dbReference>